<evidence type="ECO:0000256" key="2">
    <source>
        <dbReference type="ARBA" id="ARBA00022722"/>
    </source>
</evidence>
<dbReference type="SUPFAM" id="SSF116842">
    <property type="entry name" value="XseB-like"/>
    <property type="match status" value="1"/>
</dbReference>
<evidence type="ECO:0000256" key="3">
    <source>
        <dbReference type="ARBA" id="ARBA00022801"/>
    </source>
</evidence>
<gene>
    <name evidence="4" type="ORF">METZ01_LOCUS93940</name>
</gene>
<organism evidence="4">
    <name type="scientific">marine metagenome</name>
    <dbReference type="NCBI Taxonomy" id="408172"/>
    <lineage>
        <taxon>unclassified sequences</taxon>
        <taxon>metagenomes</taxon>
        <taxon>ecological metagenomes</taxon>
    </lineage>
</organism>
<keyword evidence="3" id="KW-0378">Hydrolase</keyword>
<proteinExistence type="inferred from homology"/>
<evidence type="ECO:0000256" key="1">
    <source>
        <dbReference type="ARBA" id="ARBA00022490"/>
    </source>
</evidence>
<accession>A0A381VL89</accession>
<dbReference type="InterPro" id="IPR037004">
    <property type="entry name" value="Exonuc_VII_ssu_sf"/>
</dbReference>
<dbReference type="NCBIfam" id="TIGR01280">
    <property type="entry name" value="xseB"/>
    <property type="match status" value="1"/>
</dbReference>
<dbReference type="GO" id="GO:0009318">
    <property type="term" value="C:exodeoxyribonuclease VII complex"/>
    <property type="evidence" value="ECO:0007669"/>
    <property type="project" value="InterPro"/>
</dbReference>
<name>A0A381VL89_9ZZZZ</name>
<dbReference type="InterPro" id="IPR003761">
    <property type="entry name" value="Exonuc_VII_S"/>
</dbReference>
<dbReference type="PANTHER" id="PTHR34137">
    <property type="entry name" value="EXODEOXYRIBONUCLEASE 7 SMALL SUBUNIT"/>
    <property type="match status" value="1"/>
</dbReference>
<dbReference type="Gene3D" id="1.10.287.1040">
    <property type="entry name" value="Exonuclease VII, small subunit"/>
    <property type="match status" value="1"/>
</dbReference>
<dbReference type="PANTHER" id="PTHR34137:SF1">
    <property type="entry name" value="EXODEOXYRIBONUCLEASE 7 SMALL SUBUNIT"/>
    <property type="match status" value="1"/>
</dbReference>
<dbReference type="HAMAP" id="MF_00337">
    <property type="entry name" value="Exonuc_7_S"/>
    <property type="match status" value="1"/>
</dbReference>
<dbReference type="GO" id="GO:0005829">
    <property type="term" value="C:cytosol"/>
    <property type="evidence" value="ECO:0007669"/>
    <property type="project" value="TreeGrafter"/>
</dbReference>
<dbReference type="EMBL" id="UINC01009158">
    <property type="protein sequence ID" value="SVA41086.1"/>
    <property type="molecule type" value="Genomic_DNA"/>
</dbReference>
<keyword evidence="1" id="KW-0963">Cytoplasm</keyword>
<dbReference type="Pfam" id="PF02609">
    <property type="entry name" value="Exonuc_VII_S"/>
    <property type="match status" value="1"/>
</dbReference>
<dbReference type="AlphaFoldDB" id="A0A381VL89"/>
<evidence type="ECO:0000313" key="4">
    <source>
        <dbReference type="EMBL" id="SVA41086.1"/>
    </source>
</evidence>
<protein>
    <submittedName>
        <fullName evidence="4">Uncharacterized protein</fullName>
    </submittedName>
</protein>
<sequence length="95" mass="10437">MESKQEGCPMSSDANNPELSFEDLMGQLEHCVEQLEKGGISLEGAAGIYEKGMTLAVEAGKRISEADLKITSIQEKYEQAIEGNLETEILDERET</sequence>
<dbReference type="GO" id="GO:0006308">
    <property type="term" value="P:DNA catabolic process"/>
    <property type="evidence" value="ECO:0007669"/>
    <property type="project" value="InterPro"/>
</dbReference>
<keyword evidence="2" id="KW-0540">Nuclease</keyword>
<reference evidence="4" key="1">
    <citation type="submission" date="2018-05" db="EMBL/GenBank/DDBJ databases">
        <authorList>
            <person name="Lanie J.A."/>
            <person name="Ng W.-L."/>
            <person name="Kazmierczak K.M."/>
            <person name="Andrzejewski T.M."/>
            <person name="Davidsen T.M."/>
            <person name="Wayne K.J."/>
            <person name="Tettelin H."/>
            <person name="Glass J.I."/>
            <person name="Rusch D."/>
            <person name="Podicherti R."/>
            <person name="Tsui H.-C.T."/>
            <person name="Winkler M.E."/>
        </authorList>
    </citation>
    <scope>NUCLEOTIDE SEQUENCE</scope>
</reference>
<dbReference type="GO" id="GO:0008855">
    <property type="term" value="F:exodeoxyribonuclease VII activity"/>
    <property type="evidence" value="ECO:0007669"/>
    <property type="project" value="InterPro"/>
</dbReference>